<feature type="coiled-coil region" evidence="3">
    <location>
        <begin position="598"/>
        <end position="656"/>
    </location>
</feature>
<comment type="caution">
    <text evidence="5">The sequence shown here is derived from an EMBL/GenBank/DDBJ whole genome shotgun (WGS) entry which is preliminary data.</text>
</comment>
<gene>
    <name evidence="5" type="ORF">J5N97_002889</name>
</gene>
<dbReference type="Proteomes" id="UP001085076">
    <property type="component" value="Miscellaneous, Linkage group lg01"/>
</dbReference>
<dbReference type="InterPro" id="IPR008545">
    <property type="entry name" value="Web"/>
</dbReference>
<name>A0A9D5D5N2_9LILI</name>
<proteinExistence type="inferred from homology"/>
<sequence length="737" mass="81012">MEIAKDSVANSPGASVLNPFFSPASVSDNLNASNTIASENVNSISPDVNSIQSPNFLATLKEEAGNFKGESSDGMYHSPLVIGSSKVASQGSMYSSEQVKQALSRGLVDTAAPFESVKEAVSKFGGIVDWKAHKAMTVERQKNVQFELRKAQDEIPIYRKQSKAAENAKEQVLKELDDTKRLIEELKLTLEKALTEEAQAKQDSELALLRAKEAEQGIGDDASVATKTQLEVAKARHEAAVSDLISVKKELKELKEEYAILVKEKDSAVRKAEKAVSASREIEKTVEDLTLELITTKESLESAHASHLEAEENRITAALAMEQDSQNSEELKQAEEELQQLNEQLLLSKNLKSKLDASSALLLNLNAELAAYMEAKLHQENPTDKPTQGGLASIQKELNEVKLSIERAKEEAKCLTVAASSLKSELESEKEALAAVKQREEMSSVTISSLESELKKTSMQLEMALAKGKEFENEVMELPDLLQQATQEADQAKAFAILAREELRKAKEEAEHAKACASTVNIRLDAALKEVEAAKASESLAIAAVNALEESENSASNTDEIGMDCTKRVILPLEEYYILSEKAREAEELANKKVISAIEQIKEAKASESMSLKKLEEVTEELNEKKETLRAATDAAEKAQEGKLSIEQELRTWRAEHEQRRKASDSAFLAQSSEECGAPYKYVEEGNDSANSGPYPKLYISENGSHNSKSEAKAKKKKSFFPRIVMFLARKKAQSLK</sequence>
<evidence type="ECO:0000256" key="1">
    <source>
        <dbReference type="ARBA" id="ARBA00005485"/>
    </source>
</evidence>
<feature type="coiled-coil region" evidence="3">
    <location>
        <begin position="321"/>
        <end position="351"/>
    </location>
</feature>
<evidence type="ECO:0000313" key="5">
    <source>
        <dbReference type="EMBL" id="KAJ0984533.1"/>
    </source>
</evidence>
<keyword evidence="2 3" id="KW-0175">Coiled coil</keyword>
<evidence type="ECO:0000313" key="6">
    <source>
        <dbReference type="Proteomes" id="UP001085076"/>
    </source>
</evidence>
<protein>
    <recommendedName>
        <fullName evidence="7">Protein WEAK CHLOROPLAST MOVEMENT UNDER BLUE LIGHT 1-like</fullName>
    </recommendedName>
</protein>
<feature type="region of interest" description="Disordered" evidence="4">
    <location>
        <begin position="685"/>
        <end position="715"/>
    </location>
</feature>
<reference evidence="5" key="2">
    <citation type="journal article" date="2022" name="Hortic Res">
        <title>The genome of Dioscorea zingiberensis sheds light on the biosynthesis, origin and evolution of the medicinally important diosgenin saponins.</title>
        <authorList>
            <person name="Li Y."/>
            <person name="Tan C."/>
            <person name="Li Z."/>
            <person name="Guo J."/>
            <person name="Li S."/>
            <person name="Chen X."/>
            <person name="Wang C."/>
            <person name="Dai X."/>
            <person name="Yang H."/>
            <person name="Song W."/>
            <person name="Hou L."/>
            <person name="Xu J."/>
            <person name="Tong Z."/>
            <person name="Xu A."/>
            <person name="Yuan X."/>
            <person name="Wang W."/>
            <person name="Yang Q."/>
            <person name="Chen L."/>
            <person name="Sun Z."/>
            <person name="Wang K."/>
            <person name="Pan B."/>
            <person name="Chen J."/>
            <person name="Bao Y."/>
            <person name="Liu F."/>
            <person name="Qi X."/>
            <person name="Gang D.R."/>
            <person name="Wen J."/>
            <person name="Li J."/>
        </authorList>
    </citation>
    <scope>NUCLEOTIDE SEQUENCE</scope>
    <source>
        <tissue evidence="5">Leaf</tissue>
    </source>
</reference>
<dbReference type="AlphaFoldDB" id="A0A9D5D5N2"/>
<comment type="similarity">
    <text evidence="1">Belongs to the WEB family.</text>
</comment>
<feature type="coiled-coil region" evidence="3">
    <location>
        <begin position="391"/>
        <end position="467"/>
    </location>
</feature>
<dbReference type="GO" id="GO:0009903">
    <property type="term" value="P:chloroplast avoidance movement"/>
    <property type="evidence" value="ECO:0007669"/>
    <property type="project" value="TreeGrafter"/>
</dbReference>
<keyword evidence="6" id="KW-1185">Reference proteome</keyword>
<dbReference type="PANTHER" id="PTHR32054">
    <property type="entry name" value="HEAVY CHAIN, PUTATIVE, EXPRESSED-RELATED-RELATED"/>
    <property type="match status" value="1"/>
</dbReference>
<dbReference type="EMBL" id="JAGGNH010000001">
    <property type="protein sequence ID" value="KAJ0984533.1"/>
    <property type="molecule type" value="Genomic_DNA"/>
</dbReference>
<accession>A0A9D5D5N2</accession>
<feature type="coiled-coil region" evidence="3">
    <location>
        <begin position="237"/>
        <end position="271"/>
    </location>
</feature>
<evidence type="ECO:0000256" key="4">
    <source>
        <dbReference type="SAM" id="MobiDB-lite"/>
    </source>
</evidence>
<evidence type="ECO:0000256" key="3">
    <source>
        <dbReference type="SAM" id="Coils"/>
    </source>
</evidence>
<organism evidence="5 6">
    <name type="scientific">Dioscorea zingiberensis</name>
    <dbReference type="NCBI Taxonomy" id="325984"/>
    <lineage>
        <taxon>Eukaryota</taxon>
        <taxon>Viridiplantae</taxon>
        <taxon>Streptophyta</taxon>
        <taxon>Embryophyta</taxon>
        <taxon>Tracheophyta</taxon>
        <taxon>Spermatophyta</taxon>
        <taxon>Magnoliopsida</taxon>
        <taxon>Liliopsida</taxon>
        <taxon>Dioscoreales</taxon>
        <taxon>Dioscoreaceae</taxon>
        <taxon>Dioscorea</taxon>
    </lineage>
</organism>
<feature type="coiled-coil region" evidence="3">
    <location>
        <begin position="148"/>
        <end position="203"/>
    </location>
</feature>
<evidence type="ECO:0000256" key="2">
    <source>
        <dbReference type="ARBA" id="ARBA00023054"/>
    </source>
</evidence>
<dbReference type="PANTHER" id="PTHR32054:SF31">
    <property type="entry name" value="PROTEIN WEAK CHLOROPLAST MOVEMENT UNDER BLUE LIGHT 1"/>
    <property type="match status" value="1"/>
</dbReference>
<dbReference type="OrthoDB" id="1931671at2759"/>
<dbReference type="GO" id="GO:0005829">
    <property type="term" value="C:cytosol"/>
    <property type="evidence" value="ECO:0007669"/>
    <property type="project" value="TreeGrafter"/>
</dbReference>
<dbReference type="GO" id="GO:0009904">
    <property type="term" value="P:chloroplast accumulation movement"/>
    <property type="evidence" value="ECO:0007669"/>
    <property type="project" value="TreeGrafter"/>
</dbReference>
<dbReference type="Pfam" id="PF05701">
    <property type="entry name" value="WEMBL"/>
    <property type="match status" value="1"/>
</dbReference>
<reference evidence="5" key="1">
    <citation type="submission" date="2021-03" db="EMBL/GenBank/DDBJ databases">
        <authorList>
            <person name="Li Z."/>
            <person name="Yang C."/>
        </authorList>
    </citation>
    <scope>NUCLEOTIDE SEQUENCE</scope>
    <source>
        <strain evidence="5">Dzin_1.0</strain>
        <tissue evidence="5">Leaf</tissue>
    </source>
</reference>
<evidence type="ECO:0008006" key="7">
    <source>
        <dbReference type="Google" id="ProtNLM"/>
    </source>
</evidence>